<accession>A0A8C4MHU0</accession>
<reference evidence="1" key="1">
    <citation type="submission" date="2023-03" db="UniProtKB">
        <authorList>
            <consortium name="Ensembl"/>
        </authorList>
    </citation>
    <scope>IDENTIFICATION</scope>
</reference>
<dbReference type="AlphaFoldDB" id="A0A8C4MHU0"/>
<evidence type="ECO:0000313" key="1">
    <source>
        <dbReference type="Ensembl" id="ENSEASP00005025744.1"/>
    </source>
</evidence>
<dbReference type="Ensembl" id="ENSEAST00005027951.1">
    <property type="protein sequence ID" value="ENSEASP00005025744.1"/>
    <property type="gene ID" value="ENSEASG00005017572.1"/>
</dbReference>
<sequence length="58" mass="6882">LQTFLPSLPFFFLQLLKSTSIGLEHTFVFLRISSLTLLRYIGNKRIATQFWNPRREKP</sequence>
<name>A0A8C4MHU0_EQUAS</name>
<proteinExistence type="predicted"/>
<organism evidence="1">
    <name type="scientific">Equus asinus asinus</name>
    <dbReference type="NCBI Taxonomy" id="83772"/>
    <lineage>
        <taxon>Eukaryota</taxon>
        <taxon>Metazoa</taxon>
        <taxon>Chordata</taxon>
        <taxon>Craniata</taxon>
        <taxon>Vertebrata</taxon>
        <taxon>Euteleostomi</taxon>
        <taxon>Mammalia</taxon>
        <taxon>Eutheria</taxon>
        <taxon>Laurasiatheria</taxon>
        <taxon>Perissodactyla</taxon>
        <taxon>Equidae</taxon>
        <taxon>Equus</taxon>
    </lineage>
</organism>
<protein>
    <submittedName>
        <fullName evidence="1">Uncharacterized protein</fullName>
    </submittedName>
</protein>
<dbReference type="InterPro" id="IPR054133">
    <property type="entry name" value="TARP"/>
</dbReference>
<dbReference type="OMA" id="IMLEHIF"/>
<dbReference type="Pfam" id="PF21951">
    <property type="entry name" value="TARP"/>
    <property type="match status" value="1"/>
</dbReference>